<evidence type="ECO:0000256" key="3">
    <source>
        <dbReference type="ARBA" id="ARBA00022452"/>
    </source>
</evidence>
<evidence type="ECO:0000259" key="8">
    <source>
        <dbReference type="Pfam" id="PF07715"/>
    </source>
</evidence>
<dbReference type="InterPro" id="IPR023996">
    <property type="entry name" value="TonB-dep_OMP_SusC/RagA"/>
</dbReference>
<keyword evidence="10" id="KW-1185">Reference proteome</keyword>
<feature type="domain" description="TonB-dependent receptor plug" evidence="8">
    <location>
        <begin position="218"/>
        <end position="322"/>
    </location>
</feature>
<organism evidence="9 10">
    <name type="scientific">Flavihumibacter fluminis</name>
    <dbReference type="NCBI Taxonomy" id="2909236"/>
    <lineage>
        <taxon>Bacteria</taxon>
        <taxon>Pseudomonadati</taxon>
        <taxon>Bacteroidota</taxon>
        <taxon>Chitinophagia</taxon>
        <taxon>Chitinophagales</taxon>
        <taxon>Chitinophagaceae</taxon>
        <taxon>Flavihumibacter</taxon>
    </lineage>
</organism>
<dbReference type="Gene3D" id="2.60.40.1120">
    <property type="entry name" value="Carboxypeptidase-like, regulatory domain"/>
    <property type="match status" value="1"/>
</dbReference>
<dbReference type="InterPro" id="IPR037066">
    <property type="entry name" value="Plug_dom_sf"/>
</dbReference>
<evidence type="ECO:0000256" key="1">
    <source>
        <dbReference type="ARBA" id="ARBA00004571"/>
    </source>
</evidence>
<evidence type="ECO:0000256" key="5">
    <source>
        <dbReference type="ARBA" id="ARBA00023136"/>
    </source>
</evidence>
<keyword evidence="9" id="KW-0675">Receptor</keyword>
<dbReference type="Gene3D" id="2.40.170.20">
    <property type="entry name" value="TonB-dependent receptor, beta-barrel domain"/>
    <property type="match status" value="1"/>
</dbReference>
<evidence type="ECO:0000313" key="10">
    <source>
        <dbReference type="Proteomes" id="UP001200145"/>
    </source>
</evidence>
<protein>
    <submittedName>
        <fullName evidence="9">TonB-dependent receptor</fullName>
    </submittedName>
</protein>
<dbReference type="PROSITE" id="PS52016">
    <property type="entry name" value="TONB_DEPENDENT_REC_3"/>
    <property type="match status" value="1"/>
</dbReference>
<keyword evidence="5 7" id="KW-0472">Membrane</keyword>
<evidence type="ECO:0000256" key="2">
    <source>
        <dbReference type="ARBA" id="ARBA00022448"/>
    </source>
</evidence>
<evidence type="ECO:0000256" key="6">
    <source>
        <dbReference type="ARBA" id="ARBA00023237"/>
    </source>
</evidence>
<proteinExistence type="inferred from homology"/>
<keyword evidence="4 7" id="KW-0812">Transmembrane</keyword>
<dbReference type="Pfam" id="PF07715">
    <property type="entry name" value="Plug"/>
    <property type="match status" value="1"/>
</dbReference>
<evidence type="ECO:0000256" key="7">
    <source>
        <dbReference type="PROSITE-ProRule" id="PRU01360"/>
    </source>
</evidence>
<dbReference type="SUPFAM" id="SSF56935">
    <property type="entry name" value="Porins"/>
    <property type="match status" value="1"/>
</dbReference>
<dbReference type="NCBIfam" id="TIGR04056">
    <property type="entry name" value="OMP_RagA_SusC"/>
    <property type="match status" value="1"/>
</dbReference>
<comment type="similarity">
    <text evidence="7">Belongs to the TonB-dependent receptor family.</text>
</comment>
<dbReference type="InterPro" id="IPR039426">
    <property type="entry name" value="TonB-dep_rcpt-like"/>
</dbReference>
<dbReference type="EMBL" id="JAKEVY010000007">
    <property type="protein sequence ID" value="MCF1716874.1"/>
    <property type="molecule type" value="Genomic_DNA"/>
</dbReference>
<keyword evidence="2 7" id="KW-0813">Transport</keyword>
<dbReference type="InterPro" id="IPR012910">
    <property type="entry name" value="Plug_dom"/>
</dbReference>
<dbReference type="NCBIfam" id="TIGR04057">
    <property type="entry name" value="SusC_RagA_signa"/>
    <property type="match status" value="1"/>
</dbReference>
<dbReference type="InterPro" id="IPR036942">
    <property type="entry name" value="Beta-barrel_TonB_sf"/>
</dbReference>
<name>A0ABS9BPX0_9BACT</name>
<dbReference type="Pfam" id="PF13715">
    <property type="entry name" value="CarbopepD_reg_2"/>
    <property type="match status" value="1"/>
</dbReference>
<dbReference type="Gene3D" id="2.170.130.10">
    <property type="entry name" value="TonB-dependent receptor, plug domain"/>
    <property type="match status" value="1"/>
</dbReference>
<comment type="subcellular location">
    <subcellularLocation>
        <location evidence="1 7">Cell outer membrane</location>
        <topology evidence="1 7">Multi-pass membrane protein</topology>
    </subcellularLocation>
</comment>
<dbReference type="SUPFAM" id="SSF49464">
    <property type="entry name" value="Carboxypeptidase regulatory domain-like"/>
    <property type="match status" value="1"/>
</dbReference>
<comment type="caution">
    <text evidence="9">The sequence shown here is derived from an EMBL/GenBank/DDBJ whole genome shotgun (WGS) entry which is preliminary data.</text>
</comment>
<dbReference type="InterPro" id="IPR023997">
    <property type="entry name" value="TonB-dep_OMP_SusC/RagA_CS"/>
</dbReference>
<accession>A0ABS9BPX0</accession>
<evidence type="ECO:0000256" key="4">
    <source>
        <dbReference type="ARBA" id="ARBA00022692"/>
    </source>
</evidence>
<evidence type="ECO:0000313" key="9">
    <source>
        <dbReference type="EMBL" id="MCF1716874.1"/>
    </source>
</evidence>
<dbReference type="InterPro" id="IPR008969">
    <property type="entry name" value="CarboxyPept-like_regulatory"/>
</dbReference>
<dbReference type="Proteomes" id="UP001200145">
    <property type="component" value="Unassembled WGS sequence"/>
</dbReference>
<reference evidence="9 10" key="1">
    <citation type="submission" date="2022-01" db="EMBL/GenBank/DDBJ databases">
        <title>Flavihumibacter sp. nov., isolated from sediment of a river.</title>
        <authorList>
            <person name="Liu H."/>
        </authorList>
    </citation>
    <scope>NUCLEOTIDE SEQUENCE [LARGE SCALE GENOMIC DNA]</scope>
    <source>
        <strain evidence="9 10">RY-1</strain>
    </source>
</reference>
<keyword evidence="6 7" id="KW-0998">Cell outer membrane</keyword>
<keyword evidence="3 7" id="KW-1134">Transmembrane beta strand</keyword>
<sequence length="1114" mass="124247">MKKTSYGGTLLCQPLLLKFFRIMKLTALFMLVCALQVSAGVYSQTRVSLKMDGVNIKKALSTIERKSSYRFLYNLALFNENDKVNISSSNEEVLKVVDRLLENTDLTYEVLDNYLVVIKFKGVEFQQQQVTGRITNAAGEPLPGASIKVKGTTGGTSADANGNFTISVPANATLIVSSIGFEDQEIKVGDRTILNVVLKESTKIQDEVVVIGYGTAAKRDLTGSITKVMGKEVADKPNTNPVASLQGKVAGLSIVNSGTPGREPDIRIRGTVSIGAVKPLYVVDGIFNDNIDYLNPNDIESIEILKDPSSLAIFGIRGASGVIAITTKKAKAGQLLINFNSSIGAKKLVDKIDMVNAQQFKELFNEEQANLGITGSDLFDYTPWTGNTDWVNLMTRTGIFNNNNLSITGSSEKNKFYMGIGYITDEGVVKNERLEKILLTINDEYKVNKNIKLGFNMNGFRQRLPFSQADGLLFDARRVLPISDPFDEASGRYSQLAIQQAQMSNPLMNLETKWDKERKMEYRMVGSVYFDVNFLRNFNWRTTLYGDMSWGDDRTYNPIIEVFNPTLPAGEQVFVDPNNRITSVSQNKHEWKKFQQDHILTYKKDFGDHGLTLLAGFTTYFNSYSGLLATARQKDPGDAIPDDPRFWYIDNGFVDQTTRRSSSGQWEKATASGLFRLLYNYQGKYMLNASFRRDGSSQISPANRWKSFYSVGAAWEVTRENFMARQNLFDYLKVKASWGLLGVQNTYGYDYPFFPGLQTGNTAVFGNNIIPAYSQAYIPNENLTWEVVDSKEVGFEAYMLNNRLRVEAAYYNKDTRDVMTLVRVGSGAGSRLDNVGRVKNSGIELAAGWTQKITNDFTITFNGNITTFNNKVISLGGDRLPPSEERPNVTEAGYPIGYFYGYVVDGLYQSYADKLASPPVQGYEYGPGDFKYRDINGDGVINSDDRTMIGNPTPDFAYGFSLGANFKGFDFGIDFNGVYGNEIYRYWGSSELPFTKFNYPAFKLNRWNGPGTSNWDPILGDNRAINRLPSTYGIEDGSYIRIRNVQIGYNFSSKLIQRAAMKSARIFANVQNLKTFKRNSGYTPEFGGFATSFGIDNGNGPLPMVITGGINVTF</sequence>
<gene>
    <name evidence="9" type="ORF">L0U88_19695</name>
</gene>